<keyword evidence="1" id="KW-0479">Metal-binding</keyword>
<name>A0A922FSH7_CARIL</name>
<reference evidence="6" key="1">
    <citation type="submission" date="2021-01" db="EMBL/GenBank/DDBJ databases">
        <authorList>
            <person name="Lovell J.T."/>
            <person name="Bentley N."/>
            <person name="Bhattarai G."/>
            <person name="Jenkins J.W."/>
            <person name="Sreedasyam A."/>
            <person name="Alarcon Y."/>
            <person name="Bock C."/>
            <person name="Boston L."/>
            <person name="Carlson J."/>
            <person name="Cervantes K."/>
            <person name="Clermont K."/>
            <person name="Krom N."/>
            <person name="Kubenka K."/>
            <person name="Mamidi S."/>
            <person name="Mattison C."/>
            <person name="Monteros M."/>
            <person name="Pisani C."/>
            <person name="Plott C."/>
            <person name="Rajasekar S."/>
            <person name="Rhein H.S."/>
            <person name="Rohla C."/>
            <person name="Song M."/>
            <person name="Hilaire R.S."/>
            <person name="Shu S."/>
            <person name="Wells L."/>
            <person name="Wang X."/>
            <person name="Webber J."/>
            <person name="Heerema R.J."/>
            <person name="Klein P."/>
            <person name="Conner P."/>
            <person name="Grauke L."/>
            <person name="Grimwood J."/>
            <person name="Schmutz J."/>
            <person name="Randall J.J."/>
        </authorList>
    </citation>
    <scope>NUCLEOTIDE SEQUENCE</scope>
    <source>
        <tissue evidence="6">Leaf</tissue>
    </source>
</reference>
<accession>A0A922FSH7</accession>
<evidence type="ECO:0000256" key="2">
    <source>
        <dbReference type="ARBA" id="ARBA00022771"/>
    </source>
</evidence>
<keyword evidence="2 4" id="KW-0863">Zinc-finger</keyword>
<feature type="domain" description="GRF-type" evidence="5">
    <location>
        <begin position="21"/>
        <end position="65"/>
    </location>
</feature>
<dbReference type="GO" id="GO:0008270">
    <property type="term" value="F:zinc ion binding"/>
    <property type="evidence" value="ECO:0007669"/>
    <property type="project" value="UniProtKB-KW"/>
</dbReference>
<comment type="caution">
    <text evidence="6">The sequence shown here is derived from an EMBL/GenBank/DDBJ whole genome shotgun (WGS) entry which is preliminary data.</text>
</comment>
<dbReference type="AlphaFoldDB" id="A0A922FSH7"/>
<dbReference type="PROSITE" id="PS51999">
    <property type="entry name" value="ZF_GRF"/>
    <property type="match status" value="1"/>
</dbReference>
<dbReference type="Pfam" id="PF06839">
    <property type="entry name" value="Zn_ribbon_GRF"/>
    <property type="match status" value="1"/>
</dbReference>
<sequence length="66" mass="7147">MSFSVSSATLGHSTLSIVPVCSCGKEAALRISNTSRNPGRAFYGCPLYNKEGLPQCKYFKWADGNE</sequence>
<keyword evidence="3" id="KW-0862">Zinc</keyword>
<evidence type="ECO:0000256" key="1">
    <source>
        <dbReference type="ARBA" id="ARBA00022723"/>
    </source>
</evidence>
<dbReference type="EMBL" id="CM031827">
    <property type="protein sequence ID" value="KAG6724755.1"/>
    <property type="molecule type" value="Genomic_DNA"/>
</dbReference>
<organism evidence="6 7">
    <name type="scientific">Carya illinoinensis</name>
    <name type="common">Pecan</name>
    <dbReference type="NCBI Taxonomy" id="32201"/>
    <lineage>
        <taxon>Eukaryota</taxon>
        <taxon>Viridiplantae</taxon>
        <taxon>Streptophyta</taxon>
        <taxon>Embryophyta</taxon>
        <taxon>Tracheophyta</taxon>
        <taxon>Spermatophyta</taxon>
        <taxon>Magnoliopsida</taxon>
        <taxon>eudicotyledons</taxon>
        <taxon>Gunneridae</taxon>
        <taxon>Pentapetalae</taxon>
        <taxon>rosids</taxon>
        <taxon>fabids</taxon>
        <taxon>Fagales</taxon>
        <taxon>Juglandaceae</taxon>
        <taxon>Carya</taxon>
    </lineage>
</organism>
<gene>
    <name evidence="6" type="ORF">I3842_03G272100</name>
</gene>
<dbReference type="PANTHER" id="PTHR33248">
    <property type="entry name" value="ZINC ION-BINDING PROTEIN"/>
    <property type="match status" value="1"/>
</dbReference>
<evidence type="ECO:0000313" key="6">
    <source>
        <dbReference type="EMBL" id="KAG6724755.1"/>
    </source>
</evidence>
<dbReference type="InterPro" id="IPR010666">
    <property type="entry name" value="Znf_GRF"/>
</dbReference>
<dbReference type="EMBL" id="CM031827">
    <property type="protein sequence ID" value="KAG6724754.1"/>
    <property type="molecule type" value="Genomic_DNA"/>
</dbReference>
<dbReference type="Proteomes" id="UP000811246">
    <property type="component" value="Chromosome 3"/>
</dbReference>
<evidence type="ECO:0000256" key="3">
    <source>
        <dbReference type="ARBA" id="ARBA00022833"/>
    </source>
</evidence>
<proteinExistence type="predicted"/>
<evidence type="ECO:0000259" key="5">
    <source>
        <dbReference type="PROSITE" id="PS51999"/>
    </source>
</evidence>
<protein>
    <recommendedName>
        <fullName evidence="5">GRF-type domain-containing protein</fullName>
    </recommendedName>
</protein>
<evidence type="ECO:0000256" key="4">
    <source>
        <dbReference type="PROSITE-ProRule" id="PRU01343"/>
    </source>
</evidence>
<evidence type="ECO:0000313" key="7">
    <source>
        <dbReference type="Proteomes" id="UP000811246"/>
    </source>
</evidence>